<name>A0A5P1F2A4_ASPOF</name>
<dbReference type="EMBL" id="CM007384">
    <property type="protein sequence ID" value="ONK71537.1"/>
    <property type="molecule type" value="Genomic_DNA"/>
</dbReference>
<accession>A0A5P1F2A4</accession>
<dbReference type="AlphaFoldDB" id="A0A5P1F2A4"/>
<evidence type="ECO:0000313" key="2">
    <source>
        <dbReference type="Proteomes" id="UP000243459"/>
    </source>
</evidence>
<gene>
    <name evidence="1" type="ORF">A4U43_C04F9660</name>
</gene>
<dbReference type="Gramene" id="ONK71537">
    <property type="protein sequence ID" value="ONK71537"/>
    <property type="gene ID" value="A4U43_C04F9660"/>
</dbReference>
<sequence>MTLRGSLEEDAKDVANFGSADVAMESIRDYLNGWLHHRYYFVQEADFTSQGSHHHRLSLALTIRRGWLTQRIRLLQQFQSRTCKKENTHSKHSEESFKTLDRVRYFEAES</sequence>
<evidence type="ECO:0000313" key="1">
    <source>
        <dbReference type="EMBL" id="ONK71537.1"/>
    </source>
</evidence>
<reference evidence="2" key="1">
    <citation type="journal article" date="2017" name="Nat. Commun.">
        <title>The asparagus genome sheds light on the origin and evolution of a young Y chromosome.</title>
        <authorList>
            <person name="Harkess A."/>
            <person name="Zhou J."/>
            <person name="Xu C."/>
            <person name="Bowers J.E."/>
            <person name="Van der Hulst R."/>
            <person name="Ayyampalayam S."/>
            <person name="Mercati F."/>
            <person name="Riccardi P."/>
            <person name="McKain M.R."/>
            <person name="Kakrana A."/>
            <person name="Tang H."/>
            <person name="Ray J."/>
            <person name="Groenendijk J."/>
            <person name="Arikit S."/>
            <person name="Mathioni S.M."/>
            <person name="Nakano M."/>
            <person name="Shan H."/>
            <person name="Telgmann-Rauber A."/>
            <person name="Kanno A."/>
            <person name="Yue Z."/>
            <person name="Chen H."/>
            <person name="Li W."/>
            <person name="Chen Y."/>
            <person name="Xu X."/>
            <person name="Zhang Y."/>
            <person name="Luo S."/>
            <person name="Chen H."/>
            <person name="Gao J."/>
            <person name="Mao Z."/>
            <person name="Pires J.C."/>
            <person name="Luo M."/>
            <person name="Kudrna D."/>
            <person name="Wing R.A."/>
            <person name="Meyers B.C."/>
            <person name="Yi K."/>
            <person name="Kong H."/>
            <person name="Lavrijsen P."/>
            <person name="Sunseri F."/>
            <person name="Falavigna A."/>
            <person name="Ye Y."/>
            <person name="Leebens-Mack J.H."/>
            <person name="Chen G."/>
        </authorList>
    </citation>
    <scope>NUCLEOTIDE SEQUENCE [LARGE SCALE GENOMIC DNA]</scope>
    <source>
        <strain evidence="2">cv. DH0086</strain>
    </source>
</reference>
<dbReference type="Proteomes" id="UP000243459">
    <property type="component" value="Chromosome 4"/>
</dbReference>
<protein>
    <submittedName>
        <fullName evidence="1">Uncharacterized protein</fullName>
    </submittedName>
</protein>
<organism evidence="1 2">
    <name type="scientific">Asparagus officinalis</name>
    <name type="common">Garden asparagus</name>
    <dbReference type="NCBI Taxonomy" id="4686"/>
    <lineage>
        <taxon>Eukaryota</taxon>
        <taxon>Viridiplantae</taxon>
        <taxon>Streptophyta</taxon>
        <taxon>Embryophyta</taxon>
        <taxon>Tracheophyta</taxon>
        <taxon>Spermatophyta</taxon>
        <taxon>Magnoliopsida</taxon>
        <taxon>Liliopsida</taxon>
        <taxon>Asparagales</taxon>
        <taxon>Asparagaceae</taxon>
        <taxon>Asparagoideae</taxon>
        <taxon>Asparagus</taxon>
    </lineage>
</organism>
<keyword evidence="2" id="KW-1185">Reference proteome</keyword>
<proteinExistence type="predicted"/>